<evidence type="ECO:0000256" key="1">
    <source>
        <dbReference type="SAM" id="MobiDB-lite"/>
    </source>
</evidence>
<feature type="non-terminal residue" evidence="2">
    <location>
        <position position="1"/>
    </location>
</feature>
<protein>
    <submittedName>
        <fullName evidence="2">Uncharacterized protein</fullName>
    </submittedName>
</protein>
<accession>A0A371G892</accession>
<name>A0A371G892_MUCPR</name>
<evidence type="ECO:0000313" key="2">
    <source>
        <dbReference type="EMBL" id="RDX86583.1"/>
    </source>
</evidence>
<reference evidence="2" key="1">
    <citation type="submission" date="2018-05" db="EMBL/GenBank/DDBJ databases">
        <title>Draft genome of Mucuna pruriens seed.</title>
        <authorList>
            <person name="Nnadi N.E."/>
            <person name="Vos R."/>
            <person name="Hasami M.H."/>
            <person name="Devisetty U.K."/>
            <person name="Aguiy J.C."/>
        </authorList>
    </citation>
    <scope>NUCLEOTIDE SEQUENCE [LARGE SCALE GENOMIC DNA]</scope>
    <source>
        <strain evidence="2">JCA_2017</strain>
    </source>
</reference>
<dbReference type="Proteomes" id="UP000257109">
    <property type="component" value="Unassembled WGS sequence"/>
</dbReference>
<sequence length="379" mass="41522">MAVLPFWGSQVCRQLFRRNRNNGVSTQRNREPIQALLPHTVIAGFASILILGLSTVPRRIVLDYGKQPTDKLRQLPHHPRGALPGLGESNNKLNRQMASPFLERLGLGNLQHGANDIHKLAAQKPRLGAGELDEKLESLLSGGLLAGIKRLGQSPHHRRQQVLEAVTIGGAGKALDEIDNGVKSGNSNVRVNGGIGEALEEDVVEVLDMRSEGIADKGGFLELRGFGGNALEHEREEFGPGVVGEDTGGEFGDGIAEFLGDGFGVLRLNRREKKRFEGRLRVWGEARPEVGVVARELFPEEDGRHGARLLMRRGMEEVRQLQREVIGIGLLAEVEERLRVGALLVGGGHQVRDQRLELQRIGAKDDRHLRLLHLGIHGG</sequence>
<dbReference type="EMBL" id="QJKJ01006479">
    <property type="protein sequence ID" value="RDX86583.1"/>
    <property type="molecule type" value="Genomic_DNA"/>
</dbReference>
<evidence type="ECO:0000313" key="3">
    <source>
        <dbReference type="Proteomes" id="UP000257109"/>
    </source>
</evidence>
<organism evidence="2 3">
    <name type="scientific">Mucuna pruriens</name>
    <name type="common">Velvet bean</name>
    <name type="synonym">Dolichos pruriens</name>
    <dbReference type="NCBI Taxonomy" id="157652"/>
    <lineage>
        <taxon>Eukaryota</taxon>
        <taxon>Viridiplantae</taxon>
        <taxon>Streptophyta</taxon>
        <taxon>Embryophyta</taxon>
        <taxon>Tracheophyta</taxon>
        <taxon>Spermatophyta</taxon>
        <taxon>Magnoliopsida</taxon>
        <taxon>eudicotyledons</taxon>
        <taxon>Gunneridae</taxon>
        <taxon>Pentapetalae</taxon>
        <taxon>rosids</taxon>
        <taxon>fabids</taxon>
        <taxon>Fabales</taxon>
        <taxon>Fabaceae</taxon>
        <taxon>Papilionoideae</taxon>
        <taxon>50 kb inversion clade</taxon>
        <taxon>NPAAA clade</taxon>
        <taxon>indigoferoid/millettioid clade</taxon>
        <taxon>Phaseoleae</taxon>
        <taxon>Mucuna</taxon>
    </lineage>
</organism>
<comment type="caution">
    <text evidence="2">The sequence shown here is derived from an EMBL/GenBank/DDBJ whole genome shotgun (WGS) entry which is preliminary data.</text>
</comment>
<keyword evidence="3" id="KW-1185">Reference proteome</keyword>
<feature type="region of interest" description="Disordered" evidence="1">
    <location>
        <begin position="71"/>
        <end position="90"/>
    </location>
</feature>
<proteinExistence type="predicted"/>
<gene>
    <name evidence="2" type="ORF">CR513_32077</name>
</gene>
<dbReference type="AlphaFoldDB" id="A0A371G892"/>